<dbReference type="InterPro" id="IPR032779">
    <property type="entry name" value="FliG_M"/>
</dbReference>
<dbReference type="Proteomes" id="UP001425155">
    <property type="component" value="Unassembled WGS sequence"/>
</dbReference>
<feature type="domain" description="Flagellar motor switch protein FliG N-terminal" evidence="12">
    <location>
        <begin position="8"/>
        <end position="109"/>
    </location>
</feature>
<sequence>MTENRAVLNGAQKAAVVLMNMEPTRAAEVMKQLNDLEAEEITSEIMRLRRVDSATADGVLAEFHELSVRGSLQTRGGRDVAVGLLEASFGAERAAGVLSRVASSMAGRAFEFLDEVDAAQVRTLVEAELPQTIALVLASLRAEHAAAVMAGLEPEARTAVAHAIATMGTATPEAVKVVAETLKSRAGAVVASRESGDAVGGVQPLVDIINRADVGTERAVLDGLDIRDPELAEEVRSRMLTFGDIVRLDRKAVQQVLRGIDAPVLALAMKGAPGPVIEVIHANVSERNRELIDDETRLLGPVRSAQVEEARAEVVRSIRTLEAEGVITLHRAEEDDLVE</sequence>
<dbReference type="Pfam" id="PF14841">
    <property type="entry name" value="FliG_M"/>
    <property type="match status" value="1"/>
</dbReference>
<name>A0ABU9W4W4_9MICO</name>
<dbReference type="Pfam" id="PF14842">
    <property type="entry name" value="FliG_N"/>
    <property type="match status" value="1"/>
</dbReference>
<keyword evidence="8" id="KW-0472">Membrane</keyword>
<proteinExistence type="inferred from homology"/>
<evidence type="ECO:0000259" key="12">
    <source>
        <dbReference type="Pfam" id="PF14842"/>
    </source>
</evidence>
<keyword evidence="9" id="KW-0975">Bacterial flagellum</keyword>
<keyword evidence="14" id="KW-1185">Reference proteome</keyword>
<dbReference type="NCBIfam" id="TIGR00207">
    <property type="entry name" value="fliG"/>
    <property type="match status" value="1"/>
</dbReference>
<keyword evidence="6" id="KW-0145">Chemotaxis</keyword>
<dbReference type="PANTHER" id="PTHR30534">
    <property type="entry name" value="FLAGELLAR MOTOR SWITCH PROTEIN FLIG"/>
    <property type="match status" value="1"/>
</dbReference>
<comment type="subcellular location">
    <subcellularLocation>
        <location evidence="1">Bacterial flagellum basal body</location>
    </subcellularLocation>
    <subcellularLocation>
        <location evidence="2">Cell membrane</location>
        <topology evidence="2">Peripheral membrane protein</topology>
        <orientation evidence="2">Cytoplasmic side</orientation>
    </subcellularLocation>
</comment>
<dbReference type="EMBL" id="JBCLVG010000001">
    <property type="protein sequence ID" value="MEN1946211.1"/>
    <property type="molecule type" value="Genomic_DNA"/>
</dbReference>
<keyword evidence="7" id="KW-0283">Flagellar rotation</keyword>
<dbReference type="Gene3D" id="1.10.220.30">
    <property type="match status" value="3"/>
</dbReference>
<feature type="domain" description="Flagellar motor switch protein FliG C-terminal" evidence="10">
    <location>
        <begin position="223"/>
        <end position="329"/>
    </location>
</feature>
<dbReference type="InterPro" id="IPR011002">
    <property type="entry name" value="FliG_a-hlx"/>
</dbReference>
<keyword evidence="5" id="KW-1003">Cell membrane</keyword>
<evidence type="ECO:0000256" key="5">
    <source>
        <dbReference type="ARBA" id="ARBA00022475"/>
    </source>
</evidence>
<evidence type="ECO:0000256" key="7">
    <source>
        <dbReference type="ARBA" id="ARBA00022779"/>
    </source>
</evidence>
<dbReference type="RefSeq" id="WP_342112672.1">
    <property type="nucleotide sequence ID" value="NZ_JBCAUN010000001.1"/>
</dbReference>
<evidence type="ECO:0000259" key="10">
    <source>
        <dbReference type="Pfam" id="PF01706"/>
    </source>
</evidence>
<evidence type="ECO:0000256" key="2">
    <source>
        <dbReference type="ARBA" id="ARBA00004413"/>
    </source>
</evidence>
<dbReference type="PANTHER" id="PTHR30534:SF0">
    <property type="entry name" value="FLAGELLAR MOTOR SWITCH PROTEIN FLIG"/>
    <property type="match status" value="1"/>
</dbReference>
<reference evidence="13 14" key="1">
    <citation type="submission" date="2024-03" db="EMBL/GenBank/DDBJ databases">
        <title>YIM 134122 draft genome.</title>
        <authorList>
            <person name="Zuo S."/>
            <person name="Xiong L."/>
        </authorList>
    </citation>
    <scope>NUCLEOTIDE SEQUENCE [LARGE SCALE GENOMIC DNA]</scope>
    <source>
        <strain evidence="13 14">YIM 134122</strain>
    </source>
</reference>
<dbReference type="SUPFAM" id="SSF48029">
    <property type="entry name" value="FliG"/>
    <property type="match status" value="2"/>
</dbReference>
<evidence type="ECO:0000256" key="4">
    <source>
        <dbReference type="ARBA" id="ARBA00021870"/>
    </source>
</evidence>
<evidence type="ECO:0000256" key="9">
    <source>
        <dbReference type="ARBA" id="ARBA00023143"/>
    </source>
</evidence>
<evidence type="ECO:0000313" key="13">
    <source>
        <dbReference type="EMBL" id="MEN1946211.1"/>
    </source>
</evidence>
<evidence type="ECO:0000256" key="1">
    <source>
        <dbReference type="ARBA" id="ARBA00004117"/>
    </source>
</evidence>
<comment type="similarity">
    <text evidence="3">Belongs to the FliG family.</text>
</comment>
<keyword evidence="13" id="KW-0966">Cell projection</keyword>
<accession>A0ABU9W4W4</accession>
<keyword evidence="13" id="KW-0282">Flagellum</keyword>
<keyword evidence="13" id="KW-0969">Cilium</keyword>
<evidence type="ECO:0000313" key="14">
    <source>
        <dbReference type="Proteomes" id="UP001425155"/>
    </source>
</evidence>
<organism evidence="13 14">
    <name type="scientific">Leifsonia stereocauli</name>
    <dbReference type="NCBI Taxonomy" id="3134136"/>
    <lineage>
        <taxon>Bacteria</taxon>
        <taxon>Bacillati</taxon>
        <taxon>Actinomycetota</taxon>
        <taxon>Actinomycetes</taxon>
        <taxon>Micrococcales</taxon>
        <taxon>Microbacteriaceae</taxon>
        <taxon>Leifsonia</taxon>
    </lineage>
</organism>
<comment type="caution">
    <text evidence="13">The sequence shown here is derived from an EMBL/GenBank/DDBJ whole genome shotgun (WGS) entry which is preliminary data.</text>
</comment>
<gene>
    <name evidence="13" type="primary">fliG</name>
    <name evidence="13" type="ORF">WJX64_06630</name>
</gene>
<evidence type="ECO:0000256" key="3">
    <source>
        <dbReference type="ARBA" id="ARBA00010299"/>
    </source>
</evidence>
<dbReference type="Pfam" id="PF01706">
    <property type="entry name" value="FliG_C"/>
    <property type="match status" value="1"/>
</dbReference>
<evidence type="ECO:0000259" key="11">
    <source>
        <dbReference type="Pfam" id="PF14841"/>
    </source>
</evidence>
<dbReference type="InterPro" id="IPR023087">
    <property type="entry name" value="Flg_Motor_Flig_C"/>
</dbReference>
<evidence type="ECO:0000256" key="8">
    <source>
        <dbReference type="ARBA" id="ARBA00023136"/>
    </source>
</evidence>
<dbReference type="InterPro" id="IPR000090">
    <property type="entry name" value="Flg_Motor_Flig"/>
</dbReference>
<protein>
    <recommendedName>
        <fullName evidence="4">Flagellar motor switch protein FliG</fullName>
    </recommendedName>
</protein>
<evidence type="ECO:0000256" key="6">
    <source>
        <dbReference type="ARBA" id="ARBA00022500"/>
    </source>
</evidence>
<feature type="domain" description="Flagellar motor switch protein FliG middle" evidence="11">
    <location>
        <begin position="119"/>
        <end position="191"/>
    </location>
</feature>
<dbReference type="PRINTS" id="PR00954">
    <property type="entry name" value="FLGMOTORFLIG"/>
</dbReference>
<dbReference type="InterPro" id="IPR028263">
    <property type="entry name" value="FliG_N"/>
</dbReference>